<dbReference type="EMBL" id="RSCE01000004">
    <property type="protein sequence ID" value="RSH83075.1"/>
    <property type="molecule type" value="Genomic_DNA"/>
</dbReference>
<feature type="region of interest" description="Disordered" evidence="1">
    <location>
        <begin position="136"/>
        <end position="195"/>
    </location>
</feature>
<evidence type="ECO:0000313" key="4">
    <source>
        <dbReference type="Proteomes" id="UP000279236"/>
    </source>
</evidence>
<dbReference type="PANTHER" id="PTHR36168">
    <property type="entry name" value="CHROMOSOME 1, WHOLE GENOME SHOTGUN SEQUENCE"/>
    <property type="match status" value="1"/>
</dbReference>
<dbReference type="InterPro" id="IPR056808">
    <property type="entry name" value="HTH_AAA"/>
</dbReference>
<evidence type="ECO:0000313" key="3">
    <source>
        <dbReference type="EMBL" id="RSH83075.1"/>
    </source>
</evidence>
<reference evidence="3 4" key="1">
    <citation type="submission" date="2018-11" db="EMBL/GenBank/DDBJ databases">
        <title>Genome sequence of Apiotrichum porosum DSM 27194.</title>
        <authorList>
            <person name="Aliyu H."/>
            <person name="Gorte O."/>
            <person name="Ochsenreither K."/>
        </authorList>
    </citation>
    <scope>NUCLEOTIDE SEQUENCE [LARGE SCALE GENOMIC DNA]</scope>
    <source>
        <strain evidence="3 4">DSM 27194</strain>
    </source>
</reference>
<feature type="compositionally biased region" description="Low complexity" evidence="1">
    <location>
        <begin position="328"/>
        <end position="343"/>
    </location>
</feature>
<accession>A0A427XWH5</accession>
<dbReference type="Proteomes" id="UP000279236">
    <property type="component" value="Unassembled WGS sequence"/>
</dbReference>
<feature type="domain" description="AAA protein C-terminal winged helix" evidence="2">
    <location>
        <begin position="90"/>
        <end position="276"/>
    </location>
</feature>
<evidence type="ECO:0000259" key="2">
    <source>
        <dbReference type="Pfam" id="PF24913"/>
    </source>
</evidence>
<sequence length="355" mass="39253">PLDKLKKNGNRMRILSVYDLPAKEALDAMRQLRKHYQGMRNKPVEDDTVFRRVYEMIGGRTSYLSRVARANDMIKEAKLMVEIEKAWMLSKIGLIPEMDDDVMDEQKWASCSWLLLRHLAQEAPPLTPPIEAEDVVEEKTNEDGTTRIHLLGGPLQDLVTKQPEEAKAKDHDEEDEKPASGPDVPVADDSGSPKTHFLDLTADCELPKVSYDDARRLMTRTDFFDGLDHANIITIDVKHDVRPDSVVILRAAQQVVAEEGFDDMLDQTRDRVDEIEGLHRQVEWCVKEPVRMFAQRGGDGRFVVDMVGLGSAFVPAEAEDDDEGGASGSSSSSGNGSAGTTGAVGPQGTNGGRLV</sequence>
<dbReference type="STRING" id="105984.A0A427XWH5"/>
<organism evidence="3 4">
    <name type="scientific">Apiotrichum porosum</name>
    <dbReference type="NCBI Taxonomy" id="105984"/>
    <lineage>
        <taxon>Eukaryota</taxon>
        <taxon>Fungi</taxon>
        <taxon>Dikarya</taxon>
        <taxon>Basidiomycota</taxon>
        <taxon>Agaricomycotina</taxon>
        <taxon>Tremellomycetes</taxon>
        <taxon>Trichosporonales</taxon>
        <taxon>Trichosporonaceae</taxon>
        <taxon>Apiotrichum</taxon>
    </lineage>
</organism>
<name>A0A427XWH5_9TREE</name>
<protein>
    <recommendedName>
        <fullName evidence="2">AAA protein C-terminal winged helix domain-containing protein</fullName>
    </recommendedName>
</protein>
<gene>
    <name evidence="3" type="ORF">EHS24_006732</name>
</gene>
<evidence type="ECO:0000256" key="1">
    <source>
        <dbReference type="SAM" id="MobiDB-lite"/>
    </source>
</evidence>
<comment type="caution">
    <text evidence="3">The sequence shown here is derived from an EMBL/GenBank/DDBJ whole genome shotgun (WGS) entry which is preliminary data.</text>
</comment>
<keyword evidence="4" id="KW-1185">Reference proteome</keyword>
<feature type="region of interest" description="Disordered" evidence="1">
    <location>
        <begin position="317"/>
        <end position="355"/>
    </location>
</feature>
<proteinExistence type="predicted"/>
<dbReference type="OrthoDB" id="511599at2759"/>
<dbReference type="AlphaFoldDB" id="A0A427XWH5"/>
<feature type="compositionally biased region" description="Basic and acidic residues" evidence="1">
    <location>
        <begin position="162"/>
        <end position="171"/>
    </location>
</feature>
<dbReference type="RefSeq" id="XP_028477027.1">
    <property type="nucleotide sequence ID" value="XM_028622135.1"/>
</dbReference>
<dbReference type="GeneID" id="39591275"/>
<feature type="compositionally biased region" description="Basic and acidic residues" evidence="1">
    <location>
        <begin position="137"/>
        <end position="146"/>
    </location>
</feature>
<dbReference type="PANTHER" id="PTHR36168:SF1">
    <property type="entry name" value="ORC1-LIKE AAA ATPASE DOMAIN-CONTAINING PROTEIN"/>
    <property type="match status" value="1"/>
</dbReference>
<dbReference type="Pfam" id="PF24913">
    <property type="entry name" value="WHD_AAA_fung"/>
    <property type="match status" value="1"/>
</dbReference>
<feature type="non-terminal residue" evidence="3">
    <location>
        <position position="1"/>
    </location>
</feature>